<proteinExistence type="predicted"/>
<sequence length="43" mass="5130">MQMSGFRTENEIMNFPCFSFLILKSNYGNRFIKANHNAYLHPF</sequence>
<name>A0A2P2PM07_RHIMU</name>
<protein>
    <submittedName>
        <fullName evidence="1">Uncharacterized protein</fullName>
    </submittedName>
</protein>
<dbReference type="EMBL" id="GGEC01075289">
    <property type="protein sequence ID" value="MBX55773.1"/>
    <property type="molecule type" value="Transcribed_RNA"/>
</dbReference>
<reference evidence="1" key="1">
    <citation type="submission" date="2018-02" db="EMBL/GenBank/DDBJ databases">
        <title>Rhizophora mucronata_Transcriptome.</title>
        <authorList>
            <person name="Meera S.P."/>
            <person name="Sreeshan A."/>
            <person name="Augustine A."/>
        </authorList>
    </citation>
    <scope>NUCLEOTIDE SEQUENCE</scope>
    <source>
        <tissue evidence="1">Leaf</tissue>
    </source>
</reference>
<accession>A0A2P2PM07</accession>
<organism evidence="1">
    <name type="scientific">Rhizophora mucronata</name>
    <name type="common">Asiatic mangrove</name>
    <dbReference type="NCBI Taxonomy" id="61149"/>
    <lineage>
        <taxon>Eukaryota</taxon>
        <taxon>Viridiplantae</taxon>
        <taxon>Streptophyta</taxon>
        <taxon>Embryophyta</taxon>
        <taxon>Tracheophyta</taxon>
        <taxon>Spermatophyta</taxon>
        <taxon>Magnoliopsida</taxon>
        <taxon>eudicotyledons</taxon>
        <taxon>Gunneridae</taxon>
        <taxon>Pentapetalae</taxon>
        <taxon>rosids</taxon>
        <taxon>fabids</taxon>
        <taxon>Malpighiales</taxon>
        <taxon>Rhizophoraceae</taxon>
        <taxon>Rhizophora</taxon>
    </lineage>
</organism>
<dbReference type="AlphaFoldDB" id="A0A2P2PM07"/>
<evidence type="ECO:0000313" key="1">
    <source>
        <dbReference type="EMBL" id="MBX55773.1"/>
    </source>
</evidence>